<proteinExistence type="predicted"/>
<accession>A0A0F6YJP9</accession>
<dbReference type="OrthoDB" id="9766710at2"/>
<dbReference type="Gene3D" id="1.25.40.10">
    <property type="entry name" value="Tetratricopeptide repeat domain"/>
    <property type="match status" value="1"/>
</dbReference>
<feature type="region of interest" description="Disordered" evidence="4">
    <location>
        <begin position="159"/>
        <end position="179"/>
    </location>
</feature>
<name>A0A0F6YJP9_9BACT</name>
<evidence type="ECO:0000256" key="2">
    <source>
        <dbReference type="ARBA" id="ARBA00022803"/>
    </source>
</evidence>
<evidence type="ECO:0000256" key="4">
    <source>
        <dbReference type="SAM" id="MobiDB-lite"/>
    </source>
</evidence>
<dbReference type="InterPro" id="IPR011990">
    <property type="entry name" value="TPR-like_helical_dom_sf"/>
</dbReference>
<evidence type="ECO:0000313" key="6">
    <source>
        <dbReference type="Proteomes" id="UP000034883"/>
    </source>
</evidence>
<keyword evidence="6" id="KW-1185">Reference proteome</keyword>
<dbReference type="InterPro" id="IPR051012">
    <property type="entry name" value="CellSynth/LPSAsmb/PSIAsmb"/>
</dbReference>
<dbReference type="PANTHER" id="PTHR45586">
    <property type="entry name" value="TPR REPEAT-CONTAINING PROTEIN PA4667"/>
    <property type="match status" value="1"/>
</dbReference>
<organism evidence="5 6">
    <name type="scientific">Sandaracinus amylolyticus</name>
    <dbReference type="NCBI Taxonomy" id="927083"/>
    <lineage>
        <taxon>Bacteria</taxon>
        <taxon>Pseudomonadati</taxon>
        <taxon>Myxococcota</taxon>
        <taxon>Polyangia</taxon>
        <taxon>Polyangiales</taxon>
        <taxon>Sandaracinaceae</taxon>
        <taxon>Sandaracinus</taxon>
    </lineage>
</organism>
<keyword evidence="5" id="KW-0418">Kinase</keyword>
<dbReference type="PANTHER" id="PTHR45586:SF1">
    <property type="entry name" value="LIPOPOLYSACCHARIDE ASSEMBLY PROTEIN B"/>
    <property type="match status" value="1"/>
</dbReference>
<dbReference type="Pfam" id="PF14559">
    <property type="entry name" value="TPR_19"/>
    <property type="match status" value="1"/>
</dbReference>
<protein>
    <submittedName>
        <fullName evidence="5">Serine/threonine protein kinase</fullName>
    </submittedName>
</protein>
<gene>
    <name evidence="5" type="ORF">DB32_004409</name>
</gene>
<dbReference type="SMART" id="SM00028">
    <property type="entry name" value="TPR"/>
    <property type="match status" value="3"/>
</dbReference>
<dbReference type="PROSITE" id="PS50005">
    <property type="entry name" value="TPR"/>
    <property type="match status" value="2"/>
</dbReference>
<evidence type="ECO:0000256" key="3">
    <source>
        <dbReference type="PROSITE-ProRule" id="PRU00339"/>
    </source>
</evidence>
<keyword evidence="1" id="KW-0677">Repeat</keyword>
<dbReference type="RefSeq" id="WP_053234542.1">
    <property type="nucleotide sequence ID" value="NZ_CP011125.1"/>
</dbReference>
<feature type="repeat" description="TPR" evidence="3">
    <location>
        <begin position="111"/>
        <end position="144"/>
    </location>
</feature>
<dbReference type="AlphaFoldDB" id="A0A0F6YJP9"/>
<dbReference type="EMBL" id="CP011125">
    <property type="protein sequence ID" value="AKF07260.1"/>
    <property type="molecule type" value="Genomic_DNA"/>
</dbReference>
<feature type="compositionally biased region" description="Gly residues" evidence="4">
    <location>
        <begin position="169"/>
        <end position="179"/>
    </location>
</feature>
<dbReference type="STRING" id="927083.DB32_004409"/>
<dbReference type="SUPFAM" id="SSF48452">
    <property type="entry name" value="TPR-like"/>
    <property type="match status" value="1"/>
</dbReference>
<feature type="repeat" description="TPR" evidence="3">
    <location>
        <begin position="43"/>
        <end position="76"/>
    </location>
</feature>
<evidence type="ECO:0000256" key="1">
    <source>
        <dbReference type="ARBA" id="ARBA00022737"/>
    </source>
</evidence>
<sequence>MSGQRDGEKWDAAQEGAELIAEGEIDAAIRELESVIDRDPKNEYAYYFLGAAHFEKGAFDKAMKASVKALEIAPQYLGALVQLGHALRMMGRHQEAIRVARQLLAQNKDDGDALYLLGLSHYARGERAAAAEYLNRFLATKPELEVANEVHGLLQVLRGDVEPSDEGEGGGGGPDRSLN</sequence>
<dbReference type="KEGG" id="samy:DB32_004409"/>
<reference evidence="5 6" key="1">
    <citation type="submission" date="2015-03" db="EMBL/GenBank/DDBJ databases">
        <title>Genome assembly of Sandaracinus amylolyticus DSM 53668.</title>
        <authorList>
            <person name="Sharma G."/>
            <person name="Subramanian S."/>
        </authorList>
    </citation>
    <scope>NUCLEOTIDE SEQUENCE [LARGE SCALE GENOMIC DNA]</scope>
    <source>
        <strain evidence="5 6">DSM 53668</strain>
    </source>
</reference>
<dbReference type="GO" id="GO:0004674">
    <property type="term" value="F:protein serine/threonine kinase activity"/>
    <property type="evidence" value="ECO:0007669"/>
    <property type="project" value="UniProtKB-KW"/>
</dbReference>
<dbReference type="InterPro" id="IPR019734">
    <property type="entry name" value="TPR_rpt"/>
</dbReference>
<keyword evidence="5" id="KW-0723">Serine/threonine-protein kinase</keyword>
<dbReference type="Pfam" id="PF13432">
    <property type="entry name" value="TPR_16"/>
    <property type="match status" value="1"/>
</dbReference>
<keyword evidence="5" id="KW-0808">Transferase</keyword>
<keyword evidence="2 3" id="KW-0802">TPR repeat</keyword>
<evidence type="ECO:0000313" key="5">
    <source>
        <dbReference type="EMBL" id="AKF07260.1"/>
    </source>
</evidence>
<dbReference type="Proteomes" id="UP000034883">
    <property type="component" value="Chromosome"/>
</dbReference>